<comment type="pathway">
    <text evidence="5">Aromatic compound metabolism; naphthalene degradation.</text>
</comment>
<dbReference type="FunFam" id="3.40.309.10:FF:000010">
    <property type="entry name" value="Gamma-aminobutyraldehyde dehydrogenase"/>
    <property type="match status" value="1"/>
</dbReference>
<dbReference type="Gene3D" id="3.40.605.10">
    <property type="entry name" value="Aldehyde Dehydrogenase, Chain A, domain 1"/>
    <property type="match status" value="1"/>
</dbReference>
<dbReference type="InterPro" id="IPR016161">
    <property type="entry name" value="Ald_DH/histidinol_DH"/>
</dbReference>
<evidence type="ECO:0000259" key="11">
    <source>
        <dbReference type="Pfam" id="PF00171"/>
    </source>
</evidence>
<dbReference type="GO" id="GO:0018485">
    <property type="term" value="F:salicylaldehyde dehydrogenase (NAD+) activity"/>
    <property type="evidence" value="ECO:0007669"/>
    <property type="project" value="UniProtKB-EC"/>
</dbReference>
<protein>
    <recommendedName>
        <fullName evidence="8">Salicylaldehyde dehydrogenase</fullName>
        <ecNumber evidence="7">1.2.1.65</ecNumber>
    </recommendedName>
</protein>
<evidence type="ECO:0000256" key="10">
    <source>
        <dbReference type="RuleBase" id="RU003345"/>
    </source>
</evidence>
<dbReference type="EMBL" id="FNIL01000012">
    <property type="protein sequence ID" value="SDO38673.1"/>
    <property type="molecule type" value="Genomic_DNA"/>
</dbReference>
<evidence type="ECO:0000313" key="13">
    <source>
        <dbReference type="Proteomes" id="UP000198778"/>
    </source>
</evidence>
<reference evidence="13" key="1">
    <citation type="submission" date="2016-10" db="EMBL/GenBank/DDBJ databases">
        <authorList>
            <person name="Varghese N."/>
            <person name="Submissions S."/>
        </authorList>
    </citation>
    <scope>NUCLEOTIDE SEQUENCE [LARGE SCALE GENOMIC DNA]</scope>
    <source>
        <strain evidence="13">CGMCC 1.10369</strain>
    </source>
</reference>
<dbReference type="CDD" id="cd07151">
    <property type="entry name" value="ALDH_HBenzADH"/>
    <property type="match status" value="1"/>
</dbReference>
<keyword evidence="2" id="KW-0058">Aromatic hydrocarbons catabolism</keyword>
<keyword evidence="3 10" id="KW-0560">Oxidoreductase</keyword>
<name>A0A1H0J586_9BACI</name>
<evidence type="ECO:0000256" key="3">
    <source>
        <dbReference type="ARBA" id="ARBA00023002"/>
    </source>
</evidence>
<dbReference type="PANTHER" id="PTHR42986:SF1">
    <property type="entry name" value="BENZALDEHYDE DEHYDROGENASE YFMT"/>
    <property type="match status" value="1"/>
</dbReference>
<sequence length="482" mass="52258">MEKYAKQFINGSWVDGSSDKQLENVNPYSQESFFTMSSASEEDLDKAYEGAKDAFASWKDTPPSEKRNLLLKVAGVMQNRKEEIIDLLIREAGSSEIKANIEFGAALGIVQESASFPYRSKGQIMDSDFPGKENRVYRSPKGVIGVIGPWNFPFHLSMRSVAPAIVAGNTVVLKPASDTIVTAGTLIADIFKEAGAPDGVLNVVAGRGSEIGDAFVTHPVPKVISFTGSTEVGSHIASLAGEHIKETALELGGNNPFVVLEDADIDQAVEAAIFGKFLHQGQICMSANRVLVHENIHEEFVDKFKKRAANLKTGDPSEEGVIIGPLIKKEEVDRIKEDINESVKAGAKLELGGEAEGSVFQPTILTNVTQDMPTAAKEMFGPVASIITFKDEEEALQLSNGTPYGLSGAVHSKDIHRATEFAKKMETGMVHVNDQPVNDEAHASFGGEKHSGLGRFGGEWALDKFTTVKWISVQSEKREYPF</sequence>
<keyword evidence="4" id="KW-0520">NAD</keyword>
<dbReference type="RefSeq" id="WP_090843795.1">
    <property type="nucleotide sequence ID" value="NZ_FNIL01000012.1"/>
</dbReference>
<evidence type="ECO:0000256" key="6">
    <source>
        <dbReference type="ARBA" id="ARBA00050596"/>
    </source>
</evidence>
<comment type="catalytic activity">
    <reaction evidence="6">
        <text>salicylaldehyde + NAD(+) + H2O = salicylate + NADH + 2 H(+)</text>
        <dbReference type="Rhea" id="RHEA:18537"/>
        <dbReference type="ChEBI" id="CHEBI:15377"/>
        <dbReference type="ChEBI" id="CHEBI:15378"/>
        <dbReference type="ChEBI" id="CHEBI:16008"/>
        <dbReference type="ChEBI" id="CHEBI:30762"/>
        <dbReference type="ChEBI" id="CHEBI:57540"/>
        <dbReference type="ChEBI" id="CHEBI:57945"/>
        <dbReference type="EC" id="1.2.1.65"/>
    </reaction>
</comment>
<organism evidence="12 13">
    <name type="scientific">Alkalicoccus daliensis</name>
    <dbReference type="NCBI Taxonomy" id="745820"/>
    <lineage>
        <taxon>Bacteria</taxon>
        <taxon>Bacillati</taxon>
        <taxon>Bacillota</taxon>
        <taxon>Bacilli</taxon>
        <taxon>Bacillales</taxon>
        <taxon>Bacillaceae</taxon>
        <taxon>Alkalicoccus</taxon>
    </lineage>
</organism>
<dbReference type="InterPro" id="IPR029510">
    <property type="entry name" value="Ald_DH_CS_GLU"/>
</dbReference>
<dbReference type="AlphaFoldDB" id="A0A1H0J586"/>
<dbReference type="PROSITE" id="PS00687">
    <property type="entry name" value="ALDEHYDE_DEHYDR_GLU"/>
    <property type="match status" value="1"/>
</dbReference>
<evidence type="ECO:0000256" key="5">
    <source>
        <dbReference type="ARBA" id="ARBA00035632"/>
    </source>
</evidence>
<accession>A0A1H0J586</accession>
<feature type="active site" evidence="9">
    <location>
        <position position="250"/>
    </location>
</feature>
<proteinExistence type="inferred from homology"/>
<dbReference type="InterPro" id="IPR016163">
    <property type="entry name" value="Ald_DH_C"/>
</dbReference>
<dbReference type="InterPro" id="IPR016162">
    <property type="entry name" value="Ald_DH_N"/>
</dbReference>
<evidence type="ECO:0000256" key="8">
    <source>
        <dbReference type="ARBA" id="ARBA00070319"/>
    </source>
</evidence>
<dbReference type="PANTHER" id="PTHR42986">
    <property type="entry name" value="BENZALDEHYDE DEHYDROGENASE YFMT"/>
    <property type="match status" value="1"/>
</dbReference>
<evidence type="ECO:0000256" key="1">
    <source>
        <dbReference type="ARBA" id="ARBA00009986"/>
    </source>
</evidence>
<dbReference type="EC" id="1.2.1.65" evidence="7"/>
<dbReference type="OrthoDB" id="9762913at2"/>
<feature type="domain" description="Aldehyde dehydrogenase" evidence="11">
    <location>
        <begin position="13"/>
        <end position="471"/>
    </location>
</feature>
<dbReference type="Proteomes" id="UP000198778">
    <property type="component" value="Unassembled WGS sequence"/>
</dbReference>
<dbReference type="InterPro" id="IPR015590">
    <property type="entry name" value="Aldehyde_DH_dom"/>
</dbReference>
<dbReference type="SUPFAM" id="SSF53720">
    <property type="entry name" value="ALDH-like"/>
    <property type="match status" value="1"/>
</dbReference>
<evidence type="ECO:0000313" key="12">
    <source>
        <dbReference type="EMBL" id="SDO38673.1"/>
    </source>
</evidence>
<dbReference type="Pfam" id="PF00171">
    <property type="entry name" value="Aldedh"/>
    <property type="match status" value="1"/>
</dbReference>
<dbReference type="Gene3D" id="3.40.309.10">
    <property type="entry name" value="Aldehyde Dehydrogenase, Chain A, domain 2"/>
    <property type="match status" value="1"/>
</dbReference>
<dbReference type="STRING" id="745820.SAMN04488053_11270"/>
<evidence type="ECO:0000256" key="9">
    <source>
        <dbReference type="PROSITE-ProRule" id="PRU10007"/>
    </source>
</evidence>
<evidence type="ECO:0000256" key="2">
    <source>
        <dbReference type="ARBA" id="ARBA00022797"/>
    </source>
</evidence>
<keyword evidence="13" id="KW-1185">Reference proteome</keyword>
<evidence type="ECO:0000256" key="7">
    <source>
        <dbReference type="ARBA" id="ARBA00066992"/>
    </source>
</evidence>
<gene>
    <name evidence="12" type="ORF">SAMN04488053_11270</name>
</gene>
<evidence type="ECO:0000256" key="4">
    <source>
        <dbReference type="ARBA" id="ARBA00023027"/>
    </source>
</evidence>
<comment type="similarity">
    <text evidence="1 10">Belongs to the aldehyde dehydrogenase family.</text>
</comment>
<dbReference type="FunFam" id="3.40.605.10:FF:000007">
    <property type="entry name" value="NAD/NADP-dependent betaine aldehyde dehydrogenase"/>
    <property type="match status" value="1"/>
</dbReference>